<comment type="subcellular location">
    <subcellularLocation>
        <location evidence="1">Membrane</location>
        <topology evidence="1">Single-pass membrane protein</topology>
    </subcellularLocation>
</comment>
<evidence type="ECO:0000313" key="7">
    <source>
        <dbReference type="EMBL" id="CAB3262398.1"/>
    </source>
</evidence>
<feature type="region of interest" description="Disordered" evidence="5">
    <location>
        <begin position="266"/>
        <end position="328"/>
    </location>
</feature>
<dbReference type="InterPro" id="IPR000884">
    <property type="entry name" value="TSP1_rpt"/>
</dbReference>
<dbReference type="GO" id="GO:0016020">
    <property type="term" value="C:membrane"/>
    <property type="evidence" value="ECO:0007669"/>
    <property type="project" value="UniProtKB-SubCell"/>
</dbReference>
<feature type="transmembrane region" description="Helical" evidence="6">
    <location>
        <begin position="227"/>
        <end position="251"/>
    </location>
</feature>
<feature type="compositionally biased region" description="Basic and acidic residues" evidence="5">
    <location>
        <begin position="312"/>
        <end position="328"/>
    </location>
</feature>
<dbReference type="AlphaFoldDB" id="A0A6F9DH96"/>
<evidence type="ECO:0000256" key="2">
    <source>
        <dbReference type="ARBA" id="ARBA00022692"/>
    </source>
</evidence>
<keyword evidence="4 6" id="KW-0472">Membrane</keyword>
<keyword evidence="2 6" id="KW-0812">Transmembrane</keyword>
<evidence type="ECO:0000256" key="4">
    <source>
        <dbReference type="ARBA" id="ARBA00023136"/>
    </source>
</evidence>
<dbReference type="GO" id="GO:0071944">
    <property type="term" value="C:cell periphery"/>
    <property type="evidence" value="ECO:0007669"/>
    <property type="project" value="UniProtKB-ARBA"/>
</dbReference>
<organism evidence="7">
    <name type="scientific">Phallusia mammillata</name>
    <dbReference type="NCBI Taxonomy" id="59560"/>
    <lineage>
        <taxon>Eukaryota</taxon>
        <taxon>Metazoa</taxon>
        <taxon>Chordata</taxon>
        <taxon>Tunicata</taxon>
        <taxon>Ascidiacea</taxon>
        <taxon>Phlebobranchia</taxon>
        <taxon>Ascidiidae</taxon>
        <taxon>Phallusia</taxon>
    </lineage>
</organism>
<accession>A0A6F9DH96</accession>
<feature type="compositionally biased region" description="Low complexity" evidence="5">
    <location>
        <begin position="162"/>
        <end position="190"/>
    </location>
</feature>
<evidence type="ECO:0000256" key="6">
    <source>
        <dbReference type="SAM" id="Phobius"/>
    </source>
</evidence>
<name>A0A6F9DH96_9ASCI</name>
<evidence type="ECO:0000256" key="5">
    <source>
        <dbReference type="SAM" id="MobiDB-lite"/>
    </source>
</evidence>
<reference evidence="7" key="1">
    <citation type="submission" date="2020-04" db="EMBL/GenBank/DDBJ databases">
        <authorList>
            <person name="Neveu A P."/>
        </authorList>
    </citation>
    <scope>NUCLEOTIDE SEQUENCE</scope>
    <source>
        <tissue evidence="7">Whole embryo</tissue>
    </source>
</reference>
<evidence type="ECO:0000256" key="1">
    <source>
        <dbReference type="ARBA" id="ARBA00004167"/>
    </source>
</evidence>
<dbReference type="PANTHER" id="PTHR15549">
    <property type="entry name" value="PAIRED IMMUNOGLOBULIN-LIKE TYPE 2 RECEPTOR"/>
    <property type="match status" value="1"/>
</dbReference>
<protein>
    <submittedName>
        <fullName evidence="7">Uncharacterized protein LOC100179634</fullName>
    </submittedName>
</protein>
<dbReference type="InterPro" id="IPR036383">
    <property type="entry name" value="TSP1_rpt_sf"/>
</dbReference>
<evidence type="ECO:0000256" key="3">
    <source>
        <dbReference type="ARBA" id="ARBA00022989"/>
    </source>
</evidence>
<proteinExistence type="evidence at transcript level"/>
<keyword evidence="3 6" id="KW-1133">Transmembrane helix</keyword>
<feature type="region of interest" description="Disordered" evidence="5">
    <location>
        <begin position="158"/>
        <end position="201"/>
    </location>
</feature>
<dbReference type="PROSITE" id="PS50092">
    <property type="entry name" value="TSP1"/>
    <property type="match status" value="1"/>
</dbReference>
<dbReference type="Gene3D" id="2.20.100.10">
    <property type="entry name" value="Thrombospondin type-1 (TSP1) repeat"/>
    <property type="match status" value="1"/>
</dbReference>
<sequence length="562" mass="62599">MDVYFARLALLFDSPLGNTCSAIRKNQTNPLIVTKPCNEPHRFVCKRTIGNSWSQWSSWLACRKCFEHNVTRTRDCVSYNANGTNYCKFYGERLERKVCNEGSCMGTDVEFPVGACNATCGKQGWATQQIACKKNRPIQTNCKGIHLVKCNGSCNPQPPVTPTTTSSSTTISQTRTSTTETPPTSSAATTNKHTSEANLTTTVGTSNNSFVTAELTTVGMVPAEKNMYIIVACVIGALFVVVILIVVIACFMKKKRYAKQVISSVPGAPVHRNSNHDAHEMGPFNNDIPTPDDLEANGRRESPDGISNKSQVETEHQGEEPHDIYDRVPDENHYETADDVTTKFIFPSNIENTADPETSTHIEDYDEIKETTTKIQHEVVEIQQDKTSDEVEERPLLQDSADEQNTTTVKIVDDIGYDTMEEVQAEMTKLQIKQGISPRPQTPETMTIPRKFAPGTIPNEVNYDEVILKESQGQNNNIGEPVEIKFIGITDNSQSTYEQIPDKQDNFNGYKDEQDLREAYDNLPVVKSTYSSLSLDRIHALPANVPPEQQFATIDYKISSNK</sequence>
<dbReference type="PANTHER" id="PTHR15549:SF30">
    <property type="entry name" value="MID2 DOMAIN-CONTAINING PROTEIN"/>
    <property type="match status" value="1"/>
</dbReference>
<dbReference type="EMBL" id="LR786657">
    <property type="protein sequence ID" value="CAB3262398.1"/>
    <property type="molecule type" value="mRNA"/>
</dbReference>
<gene>
    <name evidence="7" type="primary">LOC100179634-005</name>
</gene>
<dbReference type="InterPro" id="IPR051694">
    <property type="entry name" value="Immunoregulatory_rcpt-like"/>
</dbReference>